<evidence type="ECO:0000259" key="1">
    <source>
        <dbReference type="Pfam" id="PF01636"/>
    </source>
</evidence>
<dbReference type="Pfam" id="PF01636">
    <property type="entry name" value="APH"/>
    <property type="match status" value="1"/>
</dbReference>
<dbReference type="SUPFAM" id="SSF56112">
    <property type="entry name" value="Protein kinase-like (PK-like)"/>
    <property type="match status" value="1"/>
</dbReference>
<dbReference type="Proteomes" id="UP000603434">
    <property type="component" value="Unassembled WGS sequence"/>
</dbReference>
<reference evidence="2 3" key="1">
    <citation type="submission" date="2020-08" db="EMBL/GenBank/DDBJ databases">
        <title>Bridging the membrane lipid divide: bacteria of the FCB group superphylum have the potential to synthesize archaeal ether lipids.</title>
        <authorList>
            <person name="Villanueva L."/>
            <person name="Von Meijenfeldt F.A.B."/>
            <person name="Westbye A.B."/>
            <person name="Yadav S."/>
            <person name="Hopmans E.C."/>
            <person name="Dutilh B.E."/>
            <person name="Sinninghe Damste J.S."/>
        </authorList>
    </citation>
    <scope>NUCLEOTIDE SEQUENCE [LARGE SCALE GENOMIC DNA]</scope>
    <source>
        <strain evidence="2">NIOZ-UU30</strain>
    </source>
</reference>
<dbReference type="PANTHER" id="PTHR43883:SF1">
    <property type="entry name" value="GLUCONOKINASE"/>
    <property type="match status" value="1"/>
</dbReference>
<dbReference type="EMBL" id="JACNJH010000159">
    <property type="protein sequence ID" value="MBC8361929.1"/>
    <property type="molecule type" value="Genomic_DNA"/>
</dbReference>
<dbReference type="PANTHER" id="PTHR43883">
    <property type="entry name" value="SLR0207 PROTEIN"/>
    <property type="match status" value="1"/>
</dbReference>
<name>A0A8J6TMD2_9BACT</name>
<evidence type="ECO:0000313" key="3">
    <source>
        <dbReference type="Proteomes" id="UP000603434"/>
    </source>
</evidence>
<gene>
    <name evidence="2" type="ORF">H8E23_11070</name>
</gene>
<feature type="domain" description="Aminoglycoside phosphotransferase" evidence="1">
    <location>
        <begin position="186"/>
        <end position="262"/>
    </location>
</feature>
<sequence>MPKFYPHPVSQVKQRETHISKVFLTGSYVYKIKKPLDLEFLDYTSLAKRKYYCRQETILNRRLSHNIYLGVVAITFAKGRYYLEGPGKTIEYAVKMRQLPEDRSLQELLRRGKIERAAIATLARILAVFYNQAATGKVINTFGTTAAVRTRFEENFVQTERFVGELIDERIFQIIRAACRSFLQRRKALFQHRIETEKIRDCHGDLRSGHIYFADGIQIIDCIDFNENFRYSDITSDLAFLAMDLDFEGFPEIAWELLNAYVESTDDPDVFVLLDFYKCHRALVRAKVNCLRLEHECLGKSGKKRLRSEITRYMDLAYQYAVQFTRPTLWVVCGMPASGKSTIAAELSKILRINVLRSDRVRKELFGLKSDVPVDLPFEAGIYSKGAGSFTYGKLLLLAHEEIENGDSVIMDATFNSEHHRREALRLAANQDANIIFIECVTPENVIKERIMRRETEPSISDARLHHLEQFKKRFEPLNELRDEVHIHINTARPLAENMQKILCQDYIRLSTLSHRVRQL</sequence>
<organism evidence="2 3">
    <name type="scientific">Candidatus Desulfatibia profunda</name>
    <dbReference type="NCBI Taxonomy" id="2841695"/>
    <lineage>
        <taxon>Bacteria</taxon>
        <taxon>Pseudomonadati</taxon>
        <taxon>Thermodesulfobacteriota</taxon>
        <taxon>Desulfobacteria</taxon>
        <taxon>Desulfobacterales</taxon>
        <taxon>Desulfobacterales incertae sedis</taxon>
        <taxon>Candidatus Desulfatibia</taxon>
    </lineage>
</organism>
<accession>A0A8J6TMD2</accession>
<dbReference type="Pfam" id="PF13671">
    <property type="entry name" value="AAA_33"/>
    <property type="match status" value="1"/>
</dbReference>
<dbReference type="InterPro" id="IPR052732">
    <property type="entry name" value="Cell-binding_unc_protein"/>
</dbReference>
<proteinExistence type="predicted"/>
<dbReference type="AlphaFoldDB" id="A0A8J6TMD2"/>
<comment type="caution">
    <text evidence="2">The sequence shown here is derived from an EMBL/GenBank/DDBJ whole genome shotgun (WGS) entry which is preliminary data.</text>
</comment>
<dbReference type="InterPro" id="IPR002575">
    <property type="entry name" value="Aminoglycoside_PTrfase"/>
</dbReference>
<dbReference type="Gene3D" id="3.90.1200.10">
    <property type="match status" value="1"/>
</dbReference>
<dbReference type="SUPFAM" id="SSF52540">
    <property type="entry name" value="P-loop containing nucleoside triphosphate hydrolases"/>
    <property type="match status" value="1"/>
</dbReference>
<dbReference type="InterPro" id="IPR011009">
    <property type="entry name" value="Kinase-like_dom_sf"/>
</dbReference>
<dbReference type="InterPro" id="IPR027417">
    <property type="entry name" value="P-loop_NTPase"/>
</dbReference>
<evidence type="ECO:0000313" key="2">
    <source>
        <dbReference type="EMBL" id="MBC8361929.1"/>
    </source>
</evidence>
<protein>
    <submittedName>
        <fullName evidence="2">AAA family ATPase</fullName>
    </submittedName>
</protein>
<dbReference type="Gene3D" id="3.40.50.300">
    <property type="entry name" value="P-loop containing nucleotide triphosphate hydrolases"/>
    <property type="match status" value="1"/>
</dbReference>